<proteinExistence type="inferred from homology"/>
<dbReference type="Pfam" id="PF00501">
    <property type="entry name" value="AMP-binding"/>
    <property type="match status" value="1"/>
</dbReference>
<dbReference type="Gene3D" id="3.40.50.12780">
    <property type="entry name" value="N-terminal domain of ligase-like"/>
    <property type="match status" value="1"/>
</dbReference>
<dbReference type="Pfam" id="PF13193">
    <property type="entry name" value="AMP-binding_C"/>
    <property type="match status" value="1"/>
</dbReference>
<dbReference type="InterPro" id="IPR042099">
    <property type="entry name" value="ANL_N_sf"/>
</dbReference>
<reference evidence="5" key="1">
    <citation type="submission" date="2018-05" db="EMBL/GenBank/DDBJ databases">
        <authorList>
            <person name="Lanie J.A."/>
            <person name="Ng W.-L."/>
            <person name="Kazmierczak K.M."/>
            <person name="Andrzejewski T.M."/>
            <person name="Davidsen T.M."/>
            <person name="Wayne K.J."/>
            <person name="Tettelin H."/>
            <person name="Glass J.I."/>
            <person name="Rusch D."/>
            <person name="Podicherti R."/>
            <person name="Tsui H.-C.T."/>
            <person name="Winkler M.E."/>
        </authorList>
    </citation>
    <scope>NUCLEOTIDE SEQUENCE</scope>
</reference>
<dbReference type="CDD" id="cd17631">
    <property type="entry name" value="FACL_FadD13-like"/>
    <property type="match status" value="1"/>
</dbReference>
<organism evidence="5">
    <name type="scientific">marine metagenome</name>
    <dbReference type="NCBI Taxonomy" id="408172"/>
    <lineage>
        <taxon>unclassified sequences</taxon>
        <taxon>metagenomes</taxon>
        <taxon>ecological metagenomes</taxon>
    </lineage>
</organism>
<accession>A0A381Q3L1</accession>
<evidence type="ECO:0000259" key="3">
    <source>
        <dbReference type="Pfam" id="PF00501"/>
    </source>
</evidence>
<dbReference type="PANTHER" id="PTHR43767:SF1">
    <property type="entry name" value="NONRIBOSOMAL PEPTIDE SYNTHASE PES1 (EUROFUNG)-RELATED"/>
    <property type="match status" value="1"/>
</dbReference>
<evidence type="ECO:0000259" key="4">
    <source>
        <dbReference type="Pfam" id="PF13193"/>
    </source>
</evidence>
<name>A0A381Q3L1_9ZZZZ</name>
<sequence>MKNNIGLWLAKRSLLSPNREAYVDGNTGLRLTYSELNERCNRIANAFVLDGIQKGERVGLLLMNSAEFMEAYFALGKIGAVAVPLNWRLVADELEFILKDSGTSRLIFSEEFTETVAELQSRGERTDIRQWLQVEGADDVAYFANGYAEFRDAADHAEPEIEAVGDDMMYIMYTSGTTGLPKGVVHTHETSTWGALTIAGTTYYRENDRFLSPLPMFHVGALTPLTVNVYRGTTSVVMRSFDPVRAWELVDSEKVTTGLCVPAMLNFMLQVPELERYDFSRWRWCLSGAAPVPESLIEAYAGLGIEIHQVYGLTESCGPACLIDAENALKRIGSTGKAFFHTDVSIVRPDGSLCASDEAGEVLVRGQHIMREYWNRPDATAETIVDGWLHTGDVARMDGEGFVYIQDRIKDMIISGGENVYPAEIENLLQTHDDISEAAIIGQPSETWGESPFAIVVRTNEELSQGDVLEFCNGKLAGFKMPKGVVFVDEIPRNPSGKILKRVLRDQFPGPAAV</sequence>
<dbReference type="FunFam" id="3.30.300.30:FF:000008">
    <property type="entry name" value="2,3-dihydroxybenzoate-AMP ligase"/>
    <property type="match status" value="1"/>
</dbReference>
<dbReference type="InterPro" id="IPR020845">
    <property type="entry name" value="AMP-binding_CS"/>
</dbReference>
<gene>
    <name evidence="5" type="ORF">METZ01_LOCUS26790</name>
</gene>
<dbReference type="InterPro" id="IPR025110">
    <property type="entry name" value="AMP-bd_C"/>
</dbReference>
<feature type="domain" description="AMP-dependent synthetase/ligase" evidence="3">
    <location>
        <begin position="16"/>
        <end position="374"/>
    </location>
</feature>
<evidence type="ECO:0008006" key="6">
    <source>
        <dbReference type="Google" id="ProtNLM"/>
    </source>
</evidence>
<comment type="similarity">
    <text evidence="1">Belongs to the ATP-dependent AMP-binding enzyme family.</text>
</comment>
<dbReference type="InterPro" id="IPR045851">
    <property type="entry name" value="AMP-bd_C_sf"/>
</dbReference>
<dbReference type="NCBIfam" id="NF004837">
    <property type="entry name" value="PRK06187.1"/>
    <property type="match status" value="1"/>
</dbReference>
<dbReference type="InterPro" id="IPR000873">
    <property type="entry name" value="AMP-dep_synth/lig_dom"/>
</dbReference>
<dbReference type="PROSITE" id="PS00455">
    <property type="entry name" value="AMP_BINDING"/>
    <property type="match status" value="1"/>
</dbReference>
<evidence type="ECO:0000313" key="5">
    <source>
        <dbReference type="EMBL" id="SUZ73936.1"/>
    </source>
</evidence>
<feature type="domain" description="AMP-binding enzyme C-terminal" evidence="4">
    <location>
        <begin position="424"/>
        <end position="498"/>
    </location>
</feature>
<evidence type="ECO:0000256" key="1">
    <source>
        <dbReference type="ARBA" id="ARBA00006432"/>
    </source>
</evidence>
<dbReference type="InterPro" id="IPR050237">
    <property type="entry name" value="ATP-dep_AMP-bd_enzyme"/>
</dbReference>
<protein>
    <recommendedName>
        <fullName evidence="6">AMP-dependent synthetase/ligase domain-containing protein</fullName>
    </recommendedName>
</protein>
<dbReference type="Gene3D" id="3.30.300.30">
    <property type="match status" value="1"/>
</dbReference>
<dbReference type="SUPFAM" id="SSF56801">
    <property type="entry name" value="Acetyl-CoA synthetase-like"/>
    <property type="match status" value="1"/>
</dbReference>
<dbReference type="EMBL" id="UINC01001194">
    <property type="protein sequence ID" value="SUZ73936.1"/>
    <property type="molecule type" value="Genomic_DNA"/>
</dbReference>
<keyword evidence="2" id="KW-0436">Ligase</keyword>
<evidence type="ECO:0000256" key="2">
    <source>
        <dbReference type="ARBA" id="ARBA00022598"/>
    </source>
</evidence>
<dbReference type="PANTHER" id="PTHR43767">
    <property type="entry name" value="LONG-CHAIN-FATTY-ACID--COA LIGASE"/>
    <property type="match status" value="1"/>
</dbReference>
<dbReference type="GO" id="GO:0016878">
    <property type="term" value="F:acid-thiol ligase activity"/>
    <property type="evidence" value="ECO:0007669"/>
    <property type="project" value="UniProtKB-ARBA"/>
</dbReference>
<dbReference type="AlphaFoldDB" id="A0A381Q3L1"/>